<accession>A0ACB9UBL7</accession>
<dbReference type="EMBL" id="CM043045">
    <property type="protein sequence ID" value="KAI4563960.1"/>
    <property type="molecule type" value="Genomic_DNA"/>
</dbReference>
<keyword evidence="2" id="KW-1185">Reference proteome</keyword>
<evidence type="ECO:0000313" key="1">
    <source>
        <dbReference type="EMBL" id="KAI4563960.1"/>
    </source>
</evidence>
<sequence>MRGPRSVTGEHPLLTDTRESQAQQQRSSAAKRMIGAHKASPLCCEMLWMKMQRKTFLKPQGEIKEDRHVSSHAVTYCDEFHIEPRSQDGFSLMMKAGELSICLLFGKGMPEQKVDFKKSDKVHKFWLFKGLISFGRKHDESDSPSALSTHQDGSVPHESVLNPHPRLSVMIFNVFLEMIPLEMIIVMVHVASKTEKQGSRSQVNP</sequence>
<organism evidence="1 2">
    <name type="scientific">Ovis ammon polii x Ovis aries</name>
    <dbReference type="NCBI Taxonomy" id="2918886"/>
    <lineage>
        <taxon>Eukaryota</taxon>
        <taxon>Metazoa</taxon>
        <taxon>Chordata</taxon>
        <taxon>Craniata</taxon>
        <taxon>Vertebrata</taxon>
        <taxon>Euteleostomi</taxon>
        <taxon>Mammalia</taxon>
        <taxon>Eutheria</taxon>
        <taxon>Laurasiatheria</taxon>
        <taxon>Artiodactyla</taxon>
        <taxon>Ruminantia</taxon>
        <taxon>Pecora</taxon>
        <taxon>Bovidae</taxon>
        <taxon>Caprinae</taxon>
        <taxon>Ovis</taxon>
    </lineage>
</organism>
<comment type="caution">
    <text evidence="1">The sequence shown here is derived from an EMBL/GenBank/DDBJ whole genome shotgun (WGS) entry which is preliminary data.</text>
</comment>
<gene>
    <name evidence="1" type="ORF">MJG53_016534</name>
</gene>
<dbReference type="Proteomes" id="UP001057279">
    <property type="component" value="Linkage Group LG20"/>
</dbReference>
<reference evidence="1" key="1">
    <citation type="submission" date="2022-03" db="EMBL/GenBank/DDBJ databases">
        <title>Genomic analyses of argali, domestic sheep and their hybrids provide insights into chromosomal evolution, heterosis and genetic basis of agronomic traits.</title>
        <authorList>
            <person name="Li M."/>
        </authorList>
    </citation>
    <scope>NUCLEOTIDE SEQUENCE</scope>
    <source>
        <strain evidence="1">F1 hybrid</strain>
    </source>
</reference>
<evidence type="ECO:0000313" key="2">
    <source>
        <dbReference type="Proteomes" id="UP001057279"/>
    </source>
</evidence>
<name>A0ACB9UBL7_9CETA</name>
<proteinExistence type="predicted"/>
<protein>
    <submittedName>
        <fullName evidence="1">Uncharacterized protein</fullName>
    </submittedName>
</protein>